<evidence type="ECO:0000313" key="2">
    <source>
        <dbReference type="EMBL" id="KDQ16346.1"/>
    </source>
</evidence>
<dbReference type="Pfam" id="PF12937">
    <property type="entry name" value="F-box-like"/>
    <property type="match status" value="1"/>
</dbReference>
<dbReference type="Gene3D" id="1.20.1280.50">
    <property type="match status" value="1"/>
</dbReference>
<evidence type="ECO:0000313" key="3">
    <source>
        <dbReference type="Proteomes" id="UP000027195"/>
    </source>
</evidence>
<keyword evidence="3" id="KW-1185">Reference proteome</keyword>
<dbReference type="PANTHER" id="PTHR38926:SF72">
    <property type="entry name" value="IM:7136021-RELATED"/>
    <property type="match status" value="1"/>
</dbReference>
<dbReference type="PROSITE" id="PS50181">
    <property type="entry name" value="FBOX"/>
    <property type="match status" value="1"/>
</dbReference>
<reference evidence="3" key="1">
    <citation type="journal article" date="2014" name="Proc. Natl. Acad. Sci. U.S.A.">
        <title>Extensive sampling of basidiomycete genomes demonstrates inadequacy of the white-rot/brown-rot paradigm for wood decay fungi.</title>
        <authorList>
            <person name="Riley R."/>
            <person name="Salamov A.A."/>
            <person name="Brown D.W."/>
            <person name="Nagy L.G."/>
            <person name="Floudas D."/>
            <person name="Held B.W."/>
            <person name="Levasseur A."/>
            <person name="Lombard V."/>
            <person name="Morin E."/>
            <person name="Otillar R."/>
            <person name="Lindquist E.A."/>
            <person name="Sun H."/>
            <person name="LaButti K.M."/>
            <person name="Schmutz J."/>
            <person name="Jabbour D."/>
            <person name="Luo H."/>
            <person name="Baker S.E."/>
            <person name="Pisabarro A.G."/>
            <person name="Walton J.D."/>
            <person name="Blanchette R.A."/>
            <person name="Henrissat B."/>
            <person name="Martin F."/>
            <person name="Cullen D."/>
            <person name="Hibbett D.S."/>
            <person name="Grigoriev I.V."/>
        </authorList>
    </citation>
    <scope>NUCLEOTIDE SEQUENCE [LARGE SCALE GENOMIC DNA]</scope>
    <source>
        <strain evidence="3">FD-172 SS1</strain>
    </source>
</reference>
<dbReference type="InterPro" id="IPR036047">
    <property type="entry name" value="F-box-like_dom_sf"/>
</dbReference>
<feature type="domain" description="F-box" evidence="1">
    <location>
        <begin position="18"/>
        <end position="75"/>
    </location>
</feature>
<sequence length="484" mass="54625">MTQLSVSLGNVHEQFNRLAPINRLPNELLIYIFTLLPIPSYGLRGYRVLGIIVISSVCQRWRQLVIRTGSLWSMIDFRRWRWQKYVASNDGIYETISDVDGFSHIARMCLARSNNSGLDIAFDALYLAPLELLSAAVEVVLPAFSRWEMLTLDGCTHGGLHVLHVLSRFLDTCFSNPAQQLRLRSLRLTRPRDGVRGFEGAILALLVLAPSLRSLELKGIKLALPASVAQSLTHLSLEHYYGHTNITPTDLDIILRQCTRLRSLKIEQVGIRAGVLLENAPTQILLPDLEDMYILQPTPNAIQMFIYQNVVTPSLQNFAILFTKTWAVEYVAQSRLLDAMVTFLASTPSIETFRYARLPLVHLSNALRVLPQLRTLIFGFGDLGWPAISDLEMTFEVPPPDVCPQLSEIRIDTTIGNGIVRFYKLVGLRRFLEDRSAFSAVTPLRALSVRCYLESLGQASDDELKEWFSSRLDLVWAPIMSQDV</sequence>
<accession>A0A067MXW1</accession>
<dbReference type="Gene3D" id="3.80.10.10">
    <property type="entry name" value="Ribonuclease Inhibitor"/>
    <property type="match status" value="1"/>
</dbReference>
<dbReference type="InterPro" id="IPR032675">
    <property type="entry name" value="LRR_dom_sf"/>
</dbReference>
<dbReference type="SUPFAM" id="SSF52047">
    <property type="entry name" value="RNI-like"/>
    <property type="match status" value="1"/>
</dbReference>
<dbReference type="AlphaFoldDB" id="A0A067MXW1"/>
<proteinExistence type="predicted"/>
<organism evidence="2 3">
    <name type="scientific">Botryobasidium botryosum (strain FD-172 SS1)</name>
    <dbReference type="NCBI Taxonomy" id="930990"/>
    <lineage>
        <taxon>Eukaryota</taxon>
        <taxon>Fungi</taxon>
        <taxon>Dikarya</taxon>
        <taxon>Basidiomycota</taxon>
        <taxon>Agaricomycotina</taxon>
        <taxon>Agaricomycetes</taxon>
        <taxon>Cantharellales</taxon>
        <taxon>Botryobasidiaceae</taxon>
        <taxon>Botryobasidium</taxon>
    </lineage>
</organism>
<dbReference type="OrthoDB" id="2753665at2759"/>
<name>A0A067MXW1_BOTB1</name>
<dbReference type="HOGENOM" id="CLU_044361_0_0_1"/>
<gene>
    <name evidence="2" type="ORF">BOTBODRAFT_173237</name>
</gene>
<dbReference type="InterPro" id="IPR001810">
    <property type="entry name" value="F-box_dom"/>
</dbReference>
<evidence type="ECO:0000259" key="1">
    <source>
        <dbReference type="PROSITE" id="PS50181"/>
    </source>
</evidence>
<dbReference type="InParanoid" id="A0A067MXW1"/>
<dbReference type="SUPFAM" id="SSF81383">
    <property type="entry name" value="F-box domain"/>
    <property type="match status" value="1"/>
</dbReference>
<dbReference type="PANTHER" id="PTHR38926">
    <property type="entry name" value="F-BOX DOMAIN CONTAINING PROTEIN, EXPRESSED"/>
    <property type="match status" value="1"/>
</dbReference>
<dbReference type="EMBL" id="KL198028">
    <property type="protein sequence ID" value="KDQ16346.1"/>
    <property type="molecule type" value="Genomic_DNA"/>
</dbReference>
<dbReference type="Proteomes" id="UP000027195">
    <property type="component" value="Unassembled WGS sequence"/>
</dbReference>
<protein>
    <recommendedName>
        <fullName evidence="1">F-box domain-containing protein</fullName>
    </recommendedName>
</protein>
<dbReference type="CDD" id="cd09917">
    <property type="entry name" value="F-box_SF"/>
    <property type="match status" value="1"/>
</dbReference>